<sequence>MNRYPEDILKEIIERSNATVFKTESAGAEEINVETDARFGLMEIVDRLCNGMEEEYDFIVLAGVPYHIETRVLSGLRSYGVGTVITLNWRHQQYADFSYRNMTNLEDWKKELKEVLNNLR</sequence>
<gene>
    <name evidence="1" type="ORF">AKJ57_02975</name>
</gene>
<proteinExistence type="predicted"/>
<keyword evidence="2" id="KW-1185">Reference proteome</keyword>
<dbReference type="Pfam" id="PF02552">
    <property type="entry name" value="CO_dh"/>
    <property type="match status" value="1"/>
</dbReference>
<protein>
    <submittedName>
        <fullName evidence="1">Uncharacterized protein</fullName>
    </submittedName>
</protein>
<comment type="caution">
    <text evidence="1">The sequence shown here is derived from an EMBL/GenBank/DDBJ whole genome shotgun (WGS) entry which is preliminary data.</text>
</comment>
<dbReference type="InterPro" id="IPR003704">
    <property type="entry name" value="CdhB"/>
</dbReference>
<evidence type="ECO:0000313" key="1">
    <source>
        <dbReference type="EMBL" id="KXA90964.1"/>
    </source>
</evidence>
<evidence type="ECO:0000313" key="2">
    <source>
        <dbReference type="Proteomes" id="UP000070163"/>
    </source>
</evidence>
<accession>A0A133U9T6</accession>
<dbReference type="SUPFAM" id="SSF52467">
    <property type="entry name" value="DHS-like NAD/FAD-binding domain"/>
    <property type="match status" value="1"/>
</dbReference>
<organism evidence="1 2">
    <name type="scientific">candidate division MSBL1 archaeon SCGC-AAA259A05</name>
    <dbReference type="NCBI Taxonomy" id="1698259"/>
    <lineage>
        <taxon>Archaea</taxon>
        <taxon>Methanobacteriati</taxon>
        <taxon>Methanobacteriota</taxon>
        <taxon>candidate division MSBL1</taxon>
    </lineage>
</organism>
<reference evidence="1 2" key="1">
    <citation type="journal article" date="2016" name="Sci. Rep.">
        <title>Metabolic traits of an uncultured archaeal lineage -MSBL1- from brine pools of the Red Sea.</title>
        <authorList>
            <person name="Mwirichia R."/>
            <person name="Alam I."/>
            <person name="Rashid M."/>
            <person name="Vinu M."/>
            <person name="Ba-Alawi W."/>
            <person name="Anthony Kamau A."/>
            <person name="Kamanda Ngugi D."/>
            <person name="Goker M."/>
            <person name="Klenk H.P."/>
            <person name="Bajic V."/>
            <person name="Stingl U."/>
        </authorList>
    </citation>
    <scope>NUCLEOTIDE SEQUENCE [LARGE SCALE GENOMIC DNA]</scope>
    <source>
        <strain evidence="1">SCGC-AAA259A05</strain>
    </source>
</reference>
<dbReference type="Gene3D" id="3.40.50.1220">
    <property type="entry name" value="TPP-binding domain"/>
    <property type="match status" value="1"/>
</dbReference>
<dbReference type="GO" id="GO:0019385">
    <property type="term" value="P:methanogenesis, from acetate"/>
    <property type="evidence" value="ECO:0007669"/>
    <property type="project" value="InterPro"/>
</dbReference>
<dbReference type="InterPro" id="IPR029035">
    <property type="entry name" value="DHS-like_NAD/FAD-binding_dom"/>
</dbReference>
<name>A0A133U9T6_9EURY</name>
<dbReference type="Proteomes" id="UP000070163">
    <property type="component" value="Unassembled WGS sequence"/>
</dbReference>
<dbReference type="AlphaFoldDB" id="A0A133U9T6"/>
<dbReference type="EMBL" id="LHXJ01000028">
    <property type="protein sequence ID" value="KXA90964.1"/>
    <property type="molecule type" value="Genomic_DNA"/>
</dbReference>